<accession>A0A7I8K5U4</accession>
<feature type="region of interest" description="Disordered" evidence="2">
    <location>
        <begin position="1"/>
        <end position="32"/>
    </location>
</feature>
<dbReference type="InterPro" id="IPR025659">
    <property type="entry name" value="Tubby-like_C"/>
</dbReference>
<dbReference type="PANTHER" id="PTHR31087">
    <property type="match status" value="1"/>
</dbReference>
<dbReference type="SUPFAM" id="SSF54518">
    <property type="entry name" value="Tubby C-terminal domain-like"/>
    <property type="match status" value="1"/>
</dbReference>
<keyword evidence="6" id="KW-1185">Reference proteome</keyword>
<dbReference type="EMBL" id="LR743590">
    <property type="protein sequence ID" value="CAA2617281.1"/>
    <property type="molecule type" value="Genomic_DNA"/>
</dbReference>
<evidence type="ECO:0000256" key="2">
    <source>
        <dbReference type="SAM" id="MobiDB-lite"/>
    </source>
</evidence>
<name>A0A7I8K5U4_SPIIN</name>
<dbReference type="InterPro" id="IPR038595">
    <property type="entry name" value="LOR_sf"/>
</dbReference>
<feature type="compositionally biased region" description="Polar residues" evidence="2">
    <location>
        <begin position="1"/>
        <end position="13"/>
    </location>
</feature>
<dbReference type="InterPro" id="IPR007612">
    <property type="entry name" value="LOR"/>
</dbReference>
<sequence>MAKVHPNSTASSSEARRKKAEAPPSSSPESGGEAAVLTVWRKSLLFNCSGFTVFDDKGNLFFRVDNYSSGKRAEVVLMDAAGRPLLSIRRKRLSLSEQWLVYEGEDSTAPLFSVKKPFGFLQPRALARVAPIGGRFCGYEVEGSFSRRSCAVYDGRRRRVAEITRKESAGGVGFGGDVFRLVVLPGLDSAVAMAIVILLDQMFPS</sequence>
<feature type="compositionally biased region" description="Low complexity" evidence="2">
    <location>
        <begin position="22"/>
        <end position="32"/>
    </location>
</feature>
<evidence type="ECO:0000256" key="1">
    <source>
        <dbReference type="ARBA" id="ARBA00005437"/>
    </source>
</evidence>
<dbReference type="EMBL" id="LR746266">
    <property type="protein sequence ID" value="CAA7392957.1"/>
    <property type="molecule type" value="Genomic_DNA"/>
</dbReference>
<evidence type="ECO:0000313" key="3">
    <source>
        <dbReference type="EMBL" id="CAA2617281.1"/>
    </source>
</evidence>
<dbReference type="Gene3D" id="2.40.160.200">
    <property type="entry name" value="LURP1-related"/>
    <property type="match status" value="1"/>
</dbReference>
<evidence type="ECO:0000313" key="6">
    <source>
        <dbReference type="Proteomes" id="UP000663760"/>
    </source>
</evidence>
<evidence type="ECO:0000313" key="5">
    <source>
        <dbReference type="EMBL" id="CAB1184513.1"/>
    </source>
</evidence>
<protein>
    <submittedName>
        <fullName evidence="4">Uncharacterized protein</fullName>
    </submittedName>
</protein>
<proteinExistence type="inferred from homology"/>
<organism evidence="4 6">
    <name type="scientific">Spirodela intermedia</name>
    <name type="common">Intermediate duckweed</name>
    <dbReference type="NCBI Taxonomy" id="51605"/>
    <lineage>
        <taxon>Eukaryota</taxon>
        <taxon>Viridiplantae</taxon>
        <taxon>Streptophyta</taxon>
        <taxon>Embryophyta</taxon>
        <taxon>Tracheophyta</taxon>
        <taxon>Spermatophyta</taxon>
        <taxon>Magnoliopsida</taxon>
        <taxon>Liliopsida</taxon>
        <taxon>Araceae</taxon>
        <taxon>Lemnoideae</taxon>
        <taxon>Spirodela</taxon>
    </lineage>
</organism>
<dbReference type="Proteomes" id="UP000663760">
    <property type="component" value="Chromosome 3"/>
</dbReference>
<dbReference type="OrthoDB" id="748129at2759"/>
<dbReference type="PANTHER" id="PTHR31087:SF131">
    <property type="entry name" value="TRANSLATION INITIATION FACTOR 2B FAMILY PROTEIN, PUTATIVE, EXPRESSED-RELATED"/>
    <property type="match status" value="1"/>
</dbReference>
<evidence type="ECO:0000313" key="4">
    <source>
        <dbReference type="EMBL" id="CAA7392957.1"/>
    </source>
</evidence>
<gene>
    <name evidence="3" type="ORF">SI7747_03003450</name>
    <name evidence="4" type="ORF">SI8410_03003786</name>
    <name evidence="5" type="ORF">SI8410_UN001903</name>
</gene>
<dbReference type="Pfam" id="PF04525">
    <property type="entry name" value="LOR"/>
    <property type="match status" value="1"/>
</dbReference>
<comment type="similarity">
    <text evidence="1">Belongs to the LOR family.</text>
</comment>
<dbReference type="AlphaFoldDB" id="A0A7I8K5U4"/>
<reference evidence="4" key="1">
    <citation type="submission" date="2020-02" db="EMBL/GenBank/DDBJ databases">
        <authorList>
            <person name="Scholz U."/>
            <person name="Mascher M."/>
            <person name="Fiebig A."/>
        </authorList>
    </citation>
    <scope>NUCLEOTIDE SEQUENCE</scope>
</reference>
<dbReference type="EMBL" id="CACVBZ020000002">
    <property type="protein sequence ID" value="CAB1184513.1"/>
    <property type="molecule type" value="Genomic_DNA"/>
</dbReference>